<evidence type="ECO:0000256" key="3">
    <source>
        <dbReference type="RuleBase" id="RU003616"/>
    </source>
</evidence>
<protein>
    <submittedName>
        <fullName evidence="6">Heat shock protein 23</fullName>
    </submittedName>
</protein>
<evidence type="ECO:0000256" key="1">
    <source>
        <dbReference type="ARBA" id="ARBA00023016"/>
    </source>
</evidence>
<feature type="compositionally biased region" description="Basic and acidic residues" evidence="4">
    <location>
        <begin position="168"/>
        <end position="182"/>
    </location>
</feature>
<dbReference type="Pfam" id="PF00011">
    <property type="entry name" value="HSP20"/>
    <property type="match status" value="1"/>
</dbReference>
<keyword evidence="1 6" id="KW-0346">Stress response</keyword>
<dbReference type="GO" id="GO:0009408">
    <property type="term" value="P:response to heat"/>
    <property type="evidence" value="ECO:0007669"/>
    <property type="project" value="TreeGrafter"/>
</dbReference>
<name>A0A0A1XHL1_ZEUCU</name>
<dbReference type="GO" id="GO:0005634">
    <property type="term" value="C:nucleus"/>
    <property type="evidence" value="ECO:0007669"/>
    <property type="project" value="TreeGrafter"/>
</dbReference>
<feature type="region of interest" description="Disordered" evidence="4">
    <location>
        <begin position="155"/>
        <end position="182"/>
    </location>
</feature>
<reference evidence="6" key="1">
    <citation type="submission" date="2014-11" db="EMBL/GenBank/DDBJ databases">
        <authorList>
            <person name="Geib S."/>
        </authorList>
    </citation>
    <scope>NUCLEOTIDE SEQUENCE</scope>
</reference>
<dbReference type="EMBL" id="GBXI01003845">
    <property type="protein sequence ID" value="JAD10447.1"/>
    <property type="molecule type" value="Transcribed_RNA"/>
</dbReference>
<dbReference type="InterPro" id="IPR008978">
    <property type="entry name" value="HSP20-like_chaperone"/>
</dbReference>
<comment type="similarity">
    <text evidence="2 3">Belongs to the small heat shock protein (HSP20) family.</text>
</comment>
<dbReference type="AlphaFoldDB" id="A0A0A1XHL1"/>
<evidence type="ECO:0000256" key="4">
    <source>
        <dbReference type="SAM" id="MobiDB-lite"/>
    </source>
</evidence>
<dbReference type="GO" id="GO:0051082">
    <property type="term" value="F:unfolded protein binding"/>
    <property type="evidence" value="ECO:0007669"/>
    <property type="project" value="TreeGrafter"/>
</dbReference>
<dbReference type="InterPro" id="IPR001436">
    <property type="entry name" value="Alpha-crystallin/sHSP_animal"/>
</dbReference>
<dbReference type="InterPro" id="IPR002068">
    <property type="entry name" value="A-crystallin/Hsp20_dom"/>
</dbReference>
<organism evidence="6">
    <name type="scientific">Zeugodacus cucurbitae</name>
    <name type="common">Melon fruit fly</name>
    <name type="synonym">Bactrocera cucurbitae</name>
    <dbReference type="NCBI Taxonomy" id="28588"/>
    <lineage>
        <taxon>Eukaryota</taxon>
        <taxon>Metazoa</taxon>
        <taxon>Ecdysozoa</taxon>
        <taxon>Arthropoda</taxon>
        <taxon>Hexapoda</taxon>
        <taxon>Insecta</taxon>
        <taxon>Pterygota</taxon>
        <taxon>Neoptera</taxon>
        <taxon>Endopterygota</taxon>
        <taxon>Diptera</taxon>
        <taxon>Brachycera</taxon>
        <taxon>Muscomorpha</taxon>
        <taxon>Tephritoidea</taxon>
        <taxon>Tephritidae</taxon>
        <taxon>Zeugodacus</taxon>
        <taxon>Zeugodacus</taxon>
    </lineage>
</organism>
<reference evidence="6" key="2">
    <citation type="journal article" date="2015" name="Gigascience">
        <title>Reconstructing a comprehensive transcriptome assembly of a white-pupal translocated strain of the pest fruit fly Bactrocera cucurbitae.</title>
        <authorList>
            <person name="Sim S.B."/>
            <person name="Calla B."/>
            <person name="Hall B."/>
            <person name="DeRego T."/>
            <person name="Geib S.M."/>
        </authorList>
    </citation>
    <scope>NUCLEOTIDE SEQUENCE</scope>
</reference>
<dbReference type="PANTHER" id="PTHR45640">
    <property type="entry name" value="HEAT SHOCK PROTEIN HSP-12.2-RELATED"/>
    <property type="match status" value="1"/>
</dbReference>
<proteinExistence type="inferred from homology"/>
<dbReference type="CDD" id="cd06526">
    <property type="entry name" value="metazoan_ACD"/>
    <property type="match status" value="1"/>
</dbReference>
<dbReference type="GO" id="GO:0042026">
    <property type="term" value="P:protein refolding"/>
    <property type="evidence" value="ECO:0007669"/>
    <property type="project" value="TreeGrafter"/>
</dbReference>
<accession>A0A0A1XHL1</accession>
<evidence type="ECO:0000313" key="6">
    <source>
        <dbReference type="EMBL" id="JAD10447.1"/>
    </source>
</evidence>
<evidence type="ECO:0000256" key="2">
    <source>
        <dbReference type="PROSITE-ProRule" id="PRU00285"/>
    </source>
</evidence>
<dbReference type="PANTHER" id="PTHR45640:SF13">
    <property type="entry name" value="HEAT SHOCK PROTEIN 22-RELATED"/>
    <property type="match status" value="1"/>
</dbReference>
<dbReference type="Gene3D" id="2.60.40.790">
    <property type="match status" value="1"/>
</dbReference>
<dbReference type="SUPFAM" id="SSF49764">
    <property type="entry name" value="HSP20-like chaperones"/>
    <property type="match status" value="1"/>
</dbReference>
<gene>
    <name evidence="6" type="primary">Hsp23_7</name>
    <name evidence="6" type="ORF">g.19203</name>
</gene>
<dbReference type="GO" id="GO:0005737">
    <property type="term" value="C:cytoplasm"/>
    <property type="evidence" value="ECO:0007669"/>
    <property type="project" value="TreeGrafter"/>
</dbReference>
<evidence type="ECO:0000259" key="5">
    <source>
        <dbReference type="PROSITE" id="PS01031"/>
    </source>
</evidence>
<sequence length="182" mass="20757">MRPLPTLWRMAEEMQRMAFPRRSPFSAFYDDFFNAPFTQSPWSRLNRLQQDLQNQVEPKLGKEGYQVSLDVAQFKPNELTVKVVDNNVVVEGKYEGREDEHGFVSKHFVRSFSLPRGFKAEQAISTLSSDGVLTVNVPKPPGLEDNTTERVIPIQQTGPAHLNVKENPPLEDKSADDKKDKK</sequence>
<dbReference type="PRINTS" id="PR00299">
    <property type="entry name" value="ACRYSTALLIN"/>
</dbReference>
<feature type="domain" description="SHSP" evidence="5">
    <location>
        <begin position="47"/>
        <end position="157"/>
    </location>
</feature>
<dbReference type="PROSITE" id="PS01031">
    <property type="entry name" value="SHSP"/>
    <property type="match status" value="1"/>
</dbReference>